<reference evidence="3 4" key="1">
    <citation type="submission" date="2023-07" db="EMBL/GenBank/DDBJ databases">
        <title>Sorghum-associated microbial communities from plants grown in Nebraska, USA.</title>
        <authorList>
            <person name="Schachtman D."/>
        </authorList>
    </citation>
    <scope>NUCLEOTIDE SEQUENCE [LARGE SCALE GENOMIC DNA]</scope>
    <source>
        <strain evidence="3 4">3773</strain>
    </source>
</reference>
<evidence type="ECO:0000256" key="1">
    <source>
        <dbReference type="PROSITE-ProRule" id="PRU00169"/>
    </source>
</evidence>
<organism evidence="3 4">
    <name type="scientific">Flavobacterium arsenatis</name>
    <dbReference type="NCBI Taxonomy" id="1484332"/>
    <lineage>
        <taxon>Bacteria</taxon>
        <taxon>Pseudomonadati</taxon>
        <taxon>Bacteroidota</taxon>
        <taxon>Flavobacteriia</taxon>
        <taxon>Flavobacteriales</taxon>
        <taxon>Flavobacteriaceae</taxon>
        <taxon>Flavobacterium</taxon>
    </lineage>
</organism>
<dbReference type="Gene3D" id="3.40.50.2300">
    <property type="match status" value="1"/>
</dbReference>
<dbReference type="InterPro" id="IPR052893">
    <property type="entry name" value="TCS_response_regulator"/>
</dbReference>
<sequence>MLQKVICVDDDPIALLLSKLVISKVNFASQIITCVNGEEAMKYLEKPETIEENSNSKQPLLILLDLNMPVMDGWEFLEQFSTKLQEQYATTKIILLSSSIDPNDIKKSKDFSMVVDFLPKPLTKEMLELISEKIET</sequence>
<comment type="caution">
    <text evidence="3">The sequence shown here is derived from an EMBL/GenBank/DDBJ whole genome shotgun (WGS) entry which is preliminary data.</text>
</comment>
<dbReference type="PROSITE" id="PS50110">
    <property type="entry name" value="RESPONSE_REGULATORY"/>
    <property type="match status" value="1"/>
</dbReference>
<dbReference type="PANTHER" id="PTHR44520">
    <property type="entry name" value="RESPONSE REGULATOR RCP1-RELATED"/>
    <property type="match status" value="1"/>
</dbReference>
<keyword evidence="4" id="KW-1185">Reference proteome</keyword>
<dbReference type="SUPFAM" id="SSF52172">
    <property type="entry name" value="CheY-like"/>
    <property type="match status" value="1"/>
</dbReference>
<proteinExistence type="predicted"/>
<feature type="domain" description="Response regulatory" evidence="2">
    <location>
        <begin position="4"/>
        <end position="135"/>
    </location>
</feature>
<dbReference type="Proteomes" id="UP001255185">
    <property type="component" value="Unassembled WGS sequence"/>
</dbReference>
<keyword evidence="1" id="KW-0597">Phosphoprotein</keyword>
<gene>
    <name evidence="3" type="ORF">J2X31_002360</name>
</gene>
<dbReference type="InterPro" id="IPR011006">
    <property type="entry name" value="CheY-like_superfamily"/>
</dbReference>
<dbReference type="RefSeq" id="WP_310026885.1">
    <property type="nucleotide sequence ID" value="NZ_JAVDVI010000009.1"/>
</dbReference>
<evidence type="ECO:0000313" key="4">
    <source>
        <dbReference type="Proteomes" id="UP001255185"/>
    </source>
</evidence>
<evidence type="ECO:0000259" key="2">
    <source>
        <dbReference type="PROSITE" id="PS50110"/>
    </source>
</evidence>
<accession>A0ABU1TR11</accession>
<dbReference type="SMART" id="SM00448">
    <property type="entry name" value="REC"/>
    <property type="match status" value="1"/>
</dbReference>
<name>A0ABU1TR11_9FLAO</name>
<dbReference type="Pfam" id="PF00072">
    <property type="entry name" value="Response_reg"/>
    <property type="match status" value="1"/>
</dbReference>
<dbReference type="InterPro" id="IPR001789">
    <property type="entry name" value="Sig_transdc_resp-reg_receiver"/>
</dbReference>
<evidence type="ECO:0000313" key="3">
    <source>
        <dbReference type="EMBL" id="MDR6968343.1"/>
    </source>
</evidence>
<protein>
    <submittedName>
        <fullName evidence="3">CheY-like chemotaxis protein</fullName>
    </submittedName>
</protein>
<dbReference type="PANTHER" id="PTHR44520:SF2">
    <property type="entry name" value="RESPONSE REGULATOR RCP1"/>
    <property type="match status" value="1"/>
</dbReference>
<dbReference type="EMBL" id="JAVDVI010000009">
    <property type="protein sequence ID" value="MDR6968343.1"/>
    <property type="molecule type" value="Genomic_DNA"/>
</dbReference>
<feature type="modified residue" description="4-aspartylphosphate" evidence="1">
    <location>
        <position position="65"/>
    </location>
</feature>